<keyword evidence="1" id="KW-0067">ATP-binding</keyword>
<dbReference type="InterPro" id="IPR011009">
    <property type="entry name" value="Kinase-like_dom_sf"/>
</dbReference>
<evidence type="ECO:0000256" key="1">
    <source>
        <dbReference type="PROSITE-ProRule" id="PRU10141"/>
    </source>
</evidence>
<dbReference type="Pfam" id="PF00069">
    <property type="entry name" value="Pkinase"/>
    <property type="match status" value="1"/>
</dbReference>
<dbReference type="PANTHER" id="PTHR23257">
    <property type="entry name" value="SERINE-THREONINE PROTEIN KINASE"/>
    <property type="match status" value="1"/>
</dbReference>
<organism evidence="3 4">
    <name type="scientific">Emydomyces testavorans</name>
    <dbReference type="NCBI Taxonomy" id="2070801"/>
    <lineage>
        <taxon>Eukaryota</taxon>
        <taxon>Fungi</taxon>
        <taxon>Dikarya</taxon>
        <taxon>Ascomycota</taxon>
        <taxon>Pezizomycotina</taxon>
        <taxon>Eurotiomycetes</taxon>
        <taxon>Eurotiomycetidae</taxon>
        <taxon>Onygenales</taxon>
        <taxon>Nannizziopsiaceae</taxon>
        <taxon>Emydomyces</taxon>
    </lineage>
</organism>
<keyword evidence="4" id="KW-1185">Reference proteome</keyword>
<gene>
    <name evidence="3" type="ORF">PRK78_005789</name>
</gene>
<dbReference type="GO" id="GO:0004672">
    <property type="term" value="F:protein kinase activity"/>
    <property type="evidence" value="ECO:0007669"/>
    <property type="project" value="InterPro"/>
</dbReference>
<dbReference type="CDD" id="cd00180">
    <property type="entry name" value="PKc"/>
    <property type="match status" value="1"/>
</dbReference>
<dbReference type="PROSITE" id="PS00107">
    <property type="entry name" value="PROTEIN_KINASE_ATP"/>
    <property type="match status" value="1"/>
</dbReference>
<name>A0AAF0DL79_9EURO</name>
<feature type="binding site" evidence="1">
    <location>
        <position position="39"/>
    </location>
    <ligand>
        <name>ATP</name>
        <dbReference type="ChEBI" id="CHEBI:30616"/>
    </ligand>
</feature>
<sequence>MDTLPFDPSTITREDLMIVGIGISGIVVHIRGTNIVVKKFGLSDQDQHSEQKIYEHLQSHGRAHPNILKYYGRVPLEYELFKGGLLFEFHAHGPLKDCLGKLDALGITPAQRSCWPYQAVSAVAYIHSLGVTHCDLGVHNFLIHNDGRLVLCDFAGSGMEGIKGTVAAGTRYTHPDAYDIYYETGPRDDIFALGSTLYELYFEKRLFEGQTSDCIRQNLREGEYPELSAVALPLRNVIKNCWFHREYTASMALTELGPQTTSLN</sequence>
<dbReference type="InterPro" id="IPR050167">
    <property type="entry name" value="Ser_Thr_protein_kinase"/>
</dbReference>
<dbReference type="InterPro" id="IPR017441">
    <property type="entry name" value="Protein_kinase_ATP_BS"/>
</dbReference>
<evidence type="ECO:0000313" key="3">
    <source>
        <dbReference type="EMBL" id="WEW60304.1"/>
    </source>
</evidence>
<dbReference type="PANTHER" id="PTHR23257:SF958">
    <property type="entry name" value="SERINE_THREONINE-PROTEIN KINASE WNK4"/>
    <property type="match status" value="1"/>
</dbReference>
<dbReference type="Gene3D" id="1.10.510.10">
    <property type="entry name" value="Transferase(Phosphotransferase) domain 1"/>
    <property type="match status" value="1"/>
</dbReference>
<accession>A0AAF0DL79</accession>
<evidence type="ECO:0000313" key="4">
    <source>
        <dbReference type="Proteomes" id="UP001219355"/>
    </source>
</evidence>
<dbReference type="AlphaFoldDB" id="A0AAF0DL79"/>
<dbReference type="PROSITE" id="PS50011">
    <property type="entry name" value="PROTEIN_KINASE_DOM"/>
    <property type="match status" value="1"/>
</dbReference>
<feature type="domain" description="Protein kinase" evidence="2">
    <location>
        <begin position="13"/>
        <end position="264"/>
    </location>
</feature>
<proteinExistence type="predicted"/>
<keyword evidence="1" id="KW-0547">Nucleotide-binding</keyword>
<dbReference type="GO" id="GO:0005524">
    <property type="term" value="F:ATP binding"/>
    <property type="evidence" value="ECO:0007669"/>
    <property type="project" value="UniProtKB-UniRule"/>
</dbReference>
<dbReference type="EMBL" id="CP120630">
    <property type="protein sequence ID" value="WEW60304.1"/>
    <property type="molecule type" value="Genomic_DNA"/>
</dbReference>
<protein>
    <recommendedName>
        <fullName evidence="2">Protein kinase domain-containing protein</fullName>
    </recommendedName>
</protein>
<dbReference type="SUPFAM" id="SSF56112">
    <property type="entry name" value="Protein kinase-like (PK-like)"/>
    <property type="match status" value="1"/>
</dbReference>
<dbReference type="GO" id="GO:0007165">
    <property type="term" value="P:signal transduction"/>
    <property type="evidence" value="ECO:0007669"/>
    <property type="project" value="TreeGrafter"/>
</dbReference>
<dbReference type="Proteomes" id="UP001219355">
    <property type="component" value="Chromosome 4"/>
</dbReference>
<reference evidence="3" key="1">
    <citation type="submission" date="2023-03" db="EMBL/GenBank/DDBJ databases">
        <title>Emydomyces testavorans Genome Sequence.</title>
        <authorList>
            <person name="Hoyer L."/>
        </authorList>
    </citation>
    <scope>NUCLEOTIDE SEQUENCE</scope>
    <source>
        <strain evidence="3">16-2883</strain>
    </source>
</reference>
<evidence type="ECO:0000259" key="2">
    <source>
        <dbReference type="PROSITE" id="PS50011"/>
    </source>
</evidence>
<dbReference type="InterPro" id="IPR000719">
    <property type="entry name" value="Prot_kinase_dom"/>
</dbReference>
<dbReference type="GO" id="GO:0005737">
    <property type="term" value="C:cytoplasm"/>
    <property type="evidence" value="ECO:0007669"/>
    <property type="project" value="TreeGrafter"/>
</dbReference>